<keyword evidence="2" id="KW-1185">Reference proteome</keyword>
<evidence type="ECO:0000313" key="1">
    <source>
        <dbReference type="EMBL" id="KAK5531534.1"/>
    </source>
</evidence>
<name>A0AAV9PYI9_9PEZI</name>
<organism evidence="1 2">
    <name type="scientific">Vermiconidia calcicola</name>
    <dbReference type="NCBI Taxonomy" id="1690605"/>
    <lineage>
        <taxon>Eukaryota</taxon>
        <taxon>Fungi</taxon>
        <taxon>Dikarya</taxon>
        <taxon>Ascomycota</taxon>
        <taxon>Pezizomycotina</taxon>
        <taxon>Dothideomycetes</taxon>
        <taxon>Dothideomycetidae</taxon>
        <taxon>Mycosphaerellales</taxon>
        <taxon>Extremaceae</taxon>
        <taxon>Vermiconidia</taxon>
    </lineage>
</organism>
<gene>
    <name evidence="1" type="ORF">LTR25_008643</name>
</gene>
<feature type="non-terminal residue" evidence="1">
    <location>
        <position position="99"/>
    </location>
</feature>
<comment type="caution">
    <text evidence="1">The sequence shown here is derived from an EMBL/GenBank/DDBJ whole genome shotgun (WGS) entry which is preliminary data.</text>
</comment>
<protein>
    <submittedName>
        <fullName evidence="1">Uncharacterized protein</fullName>
    </submittedName>
</protein>
<dbReference type="AlphaFoldDB" id="A0AAV9PYI9"/>
<sequence length="99" mass="11800">MVLTDMNLHNLSVDRDWNIRCHIDLEWTAILPIEYLEPPLWLMNRAVNKVEVEEYSKLREELMLAFKEEEKRSLTPPLYDGRALRLSSIMNMSWECGTF</sequence>
<dbReference type="Proteomes" id="UP001345827">
    <property type="component" value="Unassembled WGS sequence"/>
</dbReference>
<proteinExistence type="predicted"/>
<accession>A0AAV9PYI9</accession>
<evidence type="ECO:0000313" key="2">
    <source>
        <dbReference type="Proteomes" id="UP001345827"/>
    </source>
</evidence>
<reference evidence="1 2" key="1">
    <citation type="submission" date="2023-06" db="EMBL/GenBank/DDBJ databases">
        <title>Black Yeasts Isolated from many extreme environments.</title>
        <authorList>
            <person name="Coleine C."/>
            <person name="Stajich J.E."/>
            <person name="Selbmann L."/>
        </authorList>
    </citation>
    <scope>NUCLEOTIDE SEQUENCE [LARGE SCALE GENOMIC DNA]</scope>
    <source>
        <strain evidence="1 2">CCFEE 5887</strain>
    </source>
</reference>
<dbReference type="EMBL" id="JAXLQG010000017">
    <property type="protein sequence ID" value="KAK5531534.1"/>
    <property type="molecule type" value="Genomic_DNA"/>
</dbReference>